<keyword evidence="2" id="KW-1185">Reference proteome</keyword>
<proteinExistence type="predicted"/>
<sequence>MDSDYWTVETIRVADNLGDISLAARRRVPYGAPDSIYEIHIEGGIIKTSIRKYPDYFKLGWVHQFELGEGSAVAIAFNGNWQLHRRKWRLATDEKPFIFWVDTQGILWSQLWDLSETKRHIASLVTKVKAIRGWENVNFPDKDQGIIVSYIKTDGKVYYSSYCQTIDFTNVWEPERQLAEFTGTAISHNMFITNDFRMGFTIEDSLGNIHWMVTERNWAGMAIEQHTIKVLDGNAKAELVEVTYHDVFEPAETIRVYTPYSTGLEIIFHDVYNKFLWIENIDDGNGDWGRTLQFETLYPIYEIQVHNLLLEDVYFGVVIPVGSITYLGENKYQVSVADDTLVGMNNALGSVRLTVKNLITQLGLMMDDFSIEFIPINLVPVEIPLPVVEEVWNE</sequence>
<dbReference type="AlphaFoldDB" id="A0A4Z0D9Q3"/>
<protein>
    <submittedName>
        <fullName evidence="1">Uncharacterized protein</fullName>
    </submittedName>
</protein>
<dbReference type="RefSeq" id="WP_135269795.1">
    <property type="nucleotide sequence ID" value="NZ_SRIB01000001.1"/>
</dbReference>
<comment type="caution">
    <text evidence="1">The sequence shown here is derived from an EMBL/GenBank/DDBJ whole genome shotgun (WGS) entry which is preliminary data.</text>
</comment>
<gene>
    <name evidence="1" type="ORF">E4100_00480</name>
</gene>
<evidence type="ECO:0000313" key="1">
    <source>
        <dbReference type="EMBL" id="TFZ41646.1"/>
    </source>
</evidence>
<reference evidence="1 2" key="1">
    <citation type="submission" date="2019-03" db="EMBL/GenBank/DDBJ databases">
        <title>Draft genome sequence data and analysis of a Fermenting Bacterium, Soehngenia longevitae strain 1933PT, isolated from petroleum reservoir in Azerbaijan.</title>
        <authorList>
            <person name="Grouzdev D.S."/>
            <person name="Bidzhieva S.K."/>
            <person name="Sokolova D.S."/>
            <person name="Tourova T.P."/>
            <person name="Poltaraus A.B."/>
            <person name="Nazina T.N."/>
        </authorList>
    </citation>
    <scope>NUCLEOTIDE SEQUENCE [LARGE SCALE GENOMIC DNA]</scope>
    <source>
        <strain evidence="1 2">1933P</strain>
    </source>
</reference>
<evidence type="ECO:0000313" key="2">
    <source>
        <dbReference type="Proteomes" id="UP000298381"/>
    </source>
</evidence>
<organism evidence="1 2">
    <name type="scientific">Soehngenia longivitae</name>
    <dbReference type="NCBI Taxonomy" id="2562294"/>
    <lineage>
        <taxon>Bacteria</taxon>
        <taxon>Bacillati</taxon>
        <taxon>Bacillota</taxon>
        <taxon>Tissierellia</taxon>
        <taxon>Tissierellales</taxon>
        <taxon>Tissierellaceae</taxon>
        <taxon>Soehngenia</taxon>
    </lineage>
</organism>
<accession>A0A4Z0D9Q3</accession>
<dbReference type="EMBL" id="SRIB01000001">
    <property type="protein sequence ID" value="TFZ41646.1"/>
    <property type="molecule type" value="Genomic_DNA"/>
</dbReference>
<name>A0A4Z0D9Q3_9FIRM</name>
<dbReference type="Proteomes" id="UP000298381">
    <property type="component" value="Unassembled WGS sequence"/>
</dbReference>
<dbReference type="OrthoDB" id="3034179at2"/>